<evidence type="ECO:0000313" key="9">
    <source>
        <dbReference type="Proteomes" id="UP000274429"/>
    </source>
</evidence>
<evidence type="ECO:0000256" key="6">
    <source>
        <dbReference type="ARBA" id="ARBA00023136"/>
    </source>
</evidence>
<dbReference type="STRING" id="6205.A0A0R3X2U5"/>
<dbReference type="GO" id="GO:0005890">
    <property type="term" value="C:sodium:potassium-exchanging ATPase complex"/>
    <property type="evidence" value="ECO:0007669"/>
    <property type="project" value="InterPro"/>
</dbReference>
<comment type="subcellular location">
    <subcellularLocation>
        <location evidence="1">Membrane</location>
        <topology evidence="1">Single-pass type II membrane protein</topology>
    </subcellularLocation>
</comment>
<evidence type="ECO:0000256" key="2">
    <source>
        <dbReference type="ARBA" id="ARBA00005876"/>
    </source>
</evidence>
<dbReference type="GO" id="GO:1990573">
    <property type="term" value="P:potassium ion import across plasma membrane"/>
    <property type="evidence" value="ECO:0007669"/>
    <property type="project" value="TreeGrafter"/>
</dbReference>
<keyword evidence="5 7" id="KW-1133">Transmembrane helix</keyword>
<feature type="transmembrane region" description="Helical" evidence="7">
    <location>
        <begin position="45"/>
        <end position="71"/>
    </location>
</feature>
<dbReference type="GO" id="GO:0030007">
    <property type="term" value="P:intracellular potassium ion homeostasis"/>
    <property type="evidence" value="ECO:0007669"/>
    <property type="project" value="TreeGrafter"/>
</dbReference>
<proteinExistence type="inferred from homology"/>
<accession>A0A0R3X2U5</accession>
<protein>
    <submittedName>
        <fullName evidence="10">Sodium/potassium-transporting ATPase subunit beta</fullName>
    </submittedName>
</protein>
<keyword evidence="9" id="KW-1185">Reference proteome</keyword>
<keyword evidence="4" id="KW-0735">Signal-anchor</keyword>
<dbReference type="Pfam" id="PF00287">
    <property type="entry name" value="Na_K-ATPase"/>
    <property type="match status" value="1"/>
</dbReference>
<dbReference type="WBParaSite" id="TTAC_0000763301-mRNA-1">
    <property type="protein sequence ID" value="TTAC_0000763301-mRNA-1"/>
    <property type="gene ID" value="TTAC_0000763301"/>
</dbReference>
<evidence type="ECO:0000313" key="8">
    <source>
        <dbReference type="EMBL" id="VDM32030.1"/>
    </source>
</evidence>
<reference evidence="10" key="1">
    <citation type="submission" date="2017-02" db="UniProtKB">
        <authorList>
            <consortium name="WormBaseParasite"/>
        </authorList>
    </citation>
    <scope>IDENTIFICATION</scope>
</reference>
<gene>
    <name evidence="8" type="ORF">TTAC_LOCUS7618</name>
</gene>
<dbReference type="GO" id="GO:0036376">
    <property type="term" value="P:sodium ion export across plasma membrane"/>
    <property type="evidence" value="ECO:0007669"/>
    <property type="project" value="TreeGrafter"/>
</dbReference>
<dbReference type="AlphaFoldDB" id="A0A0R3X2U5"/>
<evidence type="ECO:0000256" key="4">
    <source>
        <dbReference type="ARBA" id="ARBA00022968"/>
    </source>
</evidence>
<dbReference type="GO" id="GO:0001671">
    <property type="term" value="F:ATPase activator activity"/>
    <property type="evidence" value="ECO:0007669"/>
    <property type="project" value="TreeGrafter"/>
</dbReference>
<organism evidence="10">
    <name type="scientific">Hydatigena taeniaeformis</name>
    <name type="common">Feline tapeworm</name>
    <name type="synonym">Taenia taeniaeformis</name>
    <dbReference type="NCBI Taxonomy" id="6205"/>
    <lineage>
        <taxon>Eukaryota</taxon>
        <taxon>Metazoa</taxon>
        <taxon>Spiralia</taxon>
        <taxon>Lophotrochozoa</taxon>
        <taxon>Platyhelminthes</taxon>
        <taxon>Cestoda</taxon>
        <taxon>Eucestoda</taxon>
        <taxon>Cyclophyllidea</taxon>
        <taxon>Taeniidae</taxon>
        <taxon>Hydatigera</taxon>
    </lineage>
</organism>
<keyword evidence="3 7" id="KW-0812">Transmembrane</keyword>
<evidence type="ECO:0000313" key="10">
    <source>
        <dbReference type="WBParaSite" id="TTAC_0000763301-mRNA-1"/>
    </source>
</evidence>
<reference evidence="8 9" key="2">
    <citation type="submission" date="2018-11" db="EMBL/GenBank/DDBJ databases">
        <authorList>
            <consortium name="Pathogen Informatics"/>
        </authorList>
    </citation>
    <scope>NUCLEOTIDE SEQUENCE [LARGE SCALE GENOMIC DNA]</scope>
</reference>
<evidence type="ECO:0000256" key="1">
    <source>
        <dbReference type="ARBA" id="ARBA00004606"/>
    </source>
</evidence>
<dbReference type="GO" id="GO:0006883">
    <property type="term" value="P:intracellular sodium ion homeostasis"/>
    <property type="evidence" value="ECO:0007669"/>
    <property type="project" value="TreeGrafter"/>
</dbReference>
<name>A0A0R3X2U5_HYDTA</name>
<dbReference type="Proteomes" id="UP000274429">
    <property type="component" value="Unassembled WGS sequence"/>
</dbReference>
<dbReference type="OrthoDB" id="5912413at2759"/>
<dbReference type="PANTHER" id="PTHR11523:SF28">
    <property type="entry name" value="NA_K-ATPASE BETA SUBUNIT ISOFORM 4-RELATED"/>
    <property type="match status" value="1"/>
</dbReference>
<dbReference type="PANTHER" id="PTHR11523">
    <property type="entry name" value="SODIUM/POTASSIUM-DEPENDENT ATPASE BETA SUBUNIT"/>
    <property type="match status" value="1"/>
</dbReference>
<dbReference type="InterPro" id="IPR000402">
    <property type="entry name" value="Na/K_ATPase_sub_beta"/>
</dbReference>
<dbReference type="InterPro" id="IPR038702">
    <property type="entry name" value="Na/K_ATPase_sub_beta_sf"/>
</dbReference>
<evidence type="ECO:0000256" key="3">
    <source>
        <dbReference type="ARBA" id="ARBA00022692"/>
    </source>
</evidence>
<dbReference type="Gene3D" id="2.60.40.1660">
    <property type="entry name" value="Na, k-atpase alpha subunit"/>
    <property type="match status" value="1"/>
</dbReference>
<dbReference type="EMBL" id="UYWX01020388">
    <property type="protein sequence ID" value="VDM32030.1"/>
    <property type="molecule type" value="Genomic_DNA"/>
</dbReference>
<keyword evidence="6 7" id="KW-0472">Membrane</keyword>
<evidence type="ECO:0000256" key="7">
    <source>
        <dbReference type="SAM" id="Phobius"/>
    </source>
</evidence>
<evidence type="ECO:0000256" key="5">
    <source>
        <dbReference type="ARBA" id="ARBA00022989"/>
    </source>
</evidence>
<sequence length="295" mass="33775">MSIQDFSDNLSTLSYIPPSRCPTWLYNKKDKSFLGRTCASWAKIFVYYCFFYAILFGFFLGMIMVFLQFIVPAKVPMRTGHQSLLRFQPGLMNGLGMRPIIDEDKTLIYYSSRDPQVYYEYVDNLNALISYYEAINEKPSTGFADCTGLKSPNEPTKVCRFDLTSLGPCNKSNNYGYPDDKPCVILKLNRIYGWMPDVNDTTFPHTLVTCEGQNPEDQVNIGPMRFYPAINKNNTEYGVFNNQYFPFLGQNGYTSPLVAVQFEKLEKHILILVQCRLLGAANVDPEPVKFEILLD</sequence>
<comment type="similarity">
    <text evidence="2">Belongs to the X(+)/potassium ATPases subunit beta family.</text>
</comment>